<keyword evidence="4" id="KW-0862">Zinc</keyword>
<dbReference type="STRING" id="1278298.GCA_000428685_02207"/>
<dbReference type="AlphaFoldDB" id="A0A448KE31"/>
<dbReference type="InterPro" id="IPR036866">
    <property type="entry name" value="RibonucZ/Hydroxyglut_hydro"/>
</dbReference>
<dbReference type="Pfam" id="PF00753">
    <property type="entry name" value="Lactamase_B"/>
    <property type="match status" value="1"/>
</dbReference>
<organism evidence="7 8">
    <name type="scientific">Actinomyces slackii</name>
    <dbReference type="NCBI Taxonomy" id="52774"/>
    <lineage>
        <taxon>Bacteria</taxon>
        <taxon>Bacillati</taxon>
        <taxon>Actinomycetota</taxon>
        <taxon>Actinomycetes</taxon>
        <taxon>Actinomycetales</taxon>
        <taxon>Actinomycetaceae</taxon>
        <taxon>Actinomyces</taxon>
    </lineage>
</organism>
<evidence type="ECO:0000256" key="1">
    <source>
        <dbReference type="ARBA" id="ARBA00007749"/>
    </source>
</evidence>
<dbReference type="GO" id="GO:0046872">
    <property type="term" value="F:metal ion binding"/>
    <property type="evidence" value="ECO:0007669"/>
    <property type="project" value="UniProtKB-KW"/>
</dbReference>
<dbReference type="SUPFAM" id="SSF56281">
    <property type="entry name" value="Metallo-hydrolase/oxidoreductase"/>
    <property type="match status" value="1"/>
</dbReference>
<evidence type="ECO:0000256" key="4">
    <source>
        <dbReference type="ARBA" id="ARBA00022833"/>
    </source>
</evidence>
<feature type="domain" description="Metallo-beta-lactamase" evidence="6">
    <location>
        <begin position="101"/>
        <end position="325"/>
    </location>
</feature>
<feature type="chain" id="PRO_5039170539" evidence="5">
    <location>
        <begin position="22"/>
        <end position="333"/>
    </location>
</feature>
<keyword evidence="5" id="KW-0732">Signal</keyword>
<evidence type="ECO:0000313" key="7">
    <source>
        <dbReference type="EMBL" id="VEG75183.1"/>
    </source>
</evidence>
<evidence type="ECO:0000256" key="5">
    <source>
        <dbReference type="SAM" id="SignalP"/>
    </source>
</evidence>
<evidence type="ECO:0000259" key="6">
    <source>
        <dbReference type="SMART" id="SM00849"/>
    </source>
</evidence>
<evidence type="ECO:0000256" key="2">
    <source>
        <dbReference type="ARBA" id="ARBA00022723"/>
    </source>
</evidence>
<reference evidence="7 8" key="1">
    <citation type="submission" date="2018-12" db="EMBL/GenBank/DDBJ databases">
        <authorList>
            <consortium name="Pathogen Informatics"/>
        </authorList>
    </citation>
    <scope>NUCLEOTIDE SEQUENCE [LARGE SCALE GENOMIC DNA]</scope>
    <source>
        <strain evidence="7 8">NCTC11923</strain>
    </source>
</reference>
<gene>
    <name evidence="7" type="primary">attM</name>
    <name evidence="7" type="ORF">NCTC11923_01841</name>
</gene>
<feature type="signal peptide" evidence="5">
    <location>
        <begin position="1"/>
        <end position="21"/>
    </location>
</feature>
<evidence type="ECO:0000256" key="3">
    <source>
        <dbReference type="ARBA" id="ARBA00022801"/>
    </source>
</evidence>
<comment type="similarity">
    <text evidence="1">Belongs to the metallo-beta-lactamase superfamily.</text>
</comment>
<dbReference type="EC" id="3.1.1.81" evidence="7"/>
<accession>A0A448KE31</accession>
<dbReference type="InterPro" id="IPR001279">
    <property type="entry name" value="Metallo-B-lactamas"/>
</dbReference>
<dbReference type="PANTHER" id="PTHR42978">
    <property type="entry name" value="QUORUM-QUENCHING LACTONASE YTNP-RELATED-RELATED"/>
    <property type="match status" value="1"/>
</dbReference>
<keyword evidence="2" id="KW-0479">Metal-binding</keyword>
<evidence type="ECO:0000313" key="8">
    <source>
        <dbReference type="Proteomes" id="UP000276899"/>
    </source>
</evidence>
<keyword evidence="3 7" id="KW-0378">Hydrolase</keyword>
<sequence>MLAEQCLAIALVAAQVGIAVAAASQGVSGGDEDPDVLPMPQDVHGDTQFRRCRADELAFGSTRRVRVEFMGIHHLNCGTLRPASARLVNGRGGLLERARLACNCLLVEHAAGEYTLIDTGLGTLDLADPVGRLGQEFVRRCGPALDPAEPAVAQVAALGIDPRRVTSIVLTHHDLDHAGGLADFPWAEVHLSSAHLSLIAPALDARLAGRLRPQQWRHGPLWRPAQLRGRGLGRPSAQVNDRIHLVALDGHIEGHCGVMITRPGLGPLLHVGDAVYDTRVLRGGRTPLGLAVFERLMRTDRRAWRESRAWLYRQVAEGVDVLCAHERDVSFSH</sequence>
<protein>
    <submittedName>
        <fullName evidence="7">N-acyl homoserine lactonase AttM</fullName>
        <ecNumber evidence="7">3.1.1.81</ecNumber>
    </submittedName>
</protein>
<name>A0A448KE31_9ACTO</name>
<dbReference type="KEGG" id="asla:NCTC11923_01841"/>
<dbReference type="Proteomes" id="UP000276899">
    <property type="component" value="Chromosome"/>
</dbReference>
<dbReference type="InterPro" id="IPR051013">
    <property type="entry name" value="MBL_superfamily_lactonases"/>
</dbReference>
<dbReference type="PANTHER" id="PTHR42978:SF3">
    <property type="entry name" value="BLR3078 PROTEIN"/>
    <property type="match status" value="1"/>
</dbReference>
<proteinExistence type="inferred from homology"/>
<dbReference type="Gene3D" id="3.60.15.10">
    <property type="entry name" value="Ribonuclease Z/Hydroxyacylglutathione hydrolase-like"/>
    <property type="match status" value="1"/>
</dbReference>
<dbReference type="EMBL" id="LR134363">
    <property type="protein sequence ID" value="VEG75183.1"/>
    <property type="molecule type" value="Genomic_DNA"/>
</dbReference>
<dbReference type="GO" id="GO:0102007">
    <property type="term" value="F:acyl-L-homoserine-lactone lactonohydrolase activity"/>
    <property type="evidence" value="ECO:0007669"/>
    <property type="project" value="UniProtKB-EC"/>
</dbReference>
<dbReference type="SMART" id="SM00849">
    <property type="entry name" value="Lactamase_B"/>
    <property type="match status" value="1"/>
</dbReference>
<keyword evidence="8" id="KW-1185">Reference proteome</keyword>